<dbReference type="EMBL" id="CAJVPM010024081">
    <property type="protein sequence ID" value="CAG8652203.1"/>
    <property type="molecule type" value="Genomic_DNA"/>
</dbReference>
<evidence type="ECO:0000313" key="1">
    <source>
        <dbReference type="EMBL" id="CAG8652203.1"/>
    </source>
</evidence>
<reference evidence="1" key="1">
    <citation type="submission" date="2021-06" db="EMBL/GenBank/DDBJ databases">
        <authorList>
            <person name="Kallberg Y."/>
            <person name="Tangrot J."/>
            <person name="Rosling A."/>
        </authorList>
    </citation>
    <scope>NUCLEOTIDE SEQUENCE</scope>
    <source>
        <strain evidence="1">AU212A</strain>
    </source>
</reference>
<accession>A0ACA9NHX7</accession>
<organism evidence="1 2">
    <name type="scientific">Scutellospora calospora</name>
    <dbReference type="NCBI Taxonomy" id="85575"/>
    <lineage>
        <taxon>Eukaryota</taxon>
        <taxon>Fungi</taxon>
        <taxon>Fungi incertae sedis</taxon>
        <taxon>Mucoromycota</taxon>
        <taxon>Glomeromycotina</taxon>
        <taxon>Glomeromycetes</taxon>
        <taxon>Diversisporales</taxon>
        <taxon>Gigasporaceae</taxon>
        <taxon>Scutellospora</taxon>
    </lineage>
</organism>
<sequence>TEWNLLFTVPYDPLTFPHKLLVRKNSKIRKYPKNCFINEHEELKKRIDVLEALLNIEVHEVKKERITLYSQIIGVDLLDDGLYFGFEEEYIKSDYLTSNFHKLWLRRASSSFLTILKSRNN</sequence>
<proteinExistence type="predicted"/>
<gene>
    <name evidence="1" type="ORF">SCALOS_LOCUS8704</name>
</gene>
<protein>
    <submittedName>
        <fullName evidence="1">5041_t:CDS:1</fullName>
    </submittedName>
</protein>
<evidence type="ECO:0000313" key="2">
    <source>
        <dbReference type="Proteomes" id="UP000789860"/>
    </source>
</evidence>
<feature type="non-terminal residue" evidence="1">
    <location>
        <position position="121"/>
    </location>
</feature>
<keyword evidence="2" id="KW-1185">Reference proteome</keyword>
<dbReference type="Proteomes" id="UP000789860">
    <property type="component" value="Unassembled WGS sequence"/>
</dbReference>
<comment type="caution">
    <text evidence="1">The sequence shown here is derived from an EMBL/GenBank/DDBJ whole genome shotgun (WGS) entry which is preliminary data.</text>
</comment>
<feature type="non-terminal residue" evidence="1">
    <location>
        <position position="1"/>
    </location>
</feature>
<name>A0ACA9NHX7_9GLOM</name>